<evidence type="ECO:0000259" key="5">
    <source>
        <dbReference type="Pfam" id="PF07940"/>
    </source>
</evidence>
<evidence type="ECO:0000256" key="4">
    <source>
        <dbReference type="ARBA" id="ARBA00023239"/>
    </source>
</evidence>
<evidence type="ECO:0000259" key="6">
    <source>
        <dbReference type="Pfam" id="PF16889"/>
    </source>
</evidence>
<organism evidence="7 8">
    <name type="scientific">Dyadobacter helix</name>
    <dbReference type="NCBI Taxonomy" id="2822344"/>
    <lineage>
        <taxon>Bacteria</taxon>
        <taxon>Pseudomonadati</taxon>
        <taxon>Bacteroidota</taxon>
        <taxon>Cytophagia</taxon>
        <taxon>Cytophagales</taxon>
        <taxon>Spirosomataceae</taxon>
        <taxon>Dyadobacter</taxon>
    </lineage>
</organism>
<comment type="caution">
    <text evidence="7">The sequence shown here is derived from an EMBL/GenBank/DDBJ whole genome shotgun (WGS) entry which is preliminary data.</text>
</comment>
<keyword evidence="3" id="KW-0574">Periplasm</keyword>
<dbReference type="GO" id="GO:0042597">
    <property type="term" value="C:periplasmic space"/>
    <property type="evidence" value="ECO:0007669"/>
    <property type="project" value="UniProtKB-SubCell"/>
</dbReference>
<dbReference type="RefSeq" id="WP_215240908.1">
    <property type="nucleotide sequence ID" value="NZ_CAJRAF010000002.1"/>
</dbReference>
<feature type="domain" description="Heparin-sulfate lyase N-terminal" evidence="6">
    <location>
        <begin position="116"/>
        <end position="320"/>
    </location>
</feature>
<accession>A0A916JI89</accession>
<evidence type="ECO:0000256" key="1">
    <source>
        <dbReference type="ARBA" id="ARBA00004418"/>
    </source>
</evidence>
<sequence length="636" mass="74746">MTRFLNLFQLFRNMGFRYAAFRSWHEFQLRTGLLKRRFPVDKTSGTFMTKEQWYQQGGRFFLDGKPGDETLSGIPFLPEEEKDSLKQKVERLYAGTHLFFSSTWYTVTGWHTNPETGYRYDRDKHWTEIPDFSKQAGDIKYVWERSRFTFLYDLIRYDHHFKEDQSEKVFYEIEDWIKANPVNCGPNWRCSQEISLRVLNWTFALYYYKYSDNLTAETFQIISRSMDQQMRHVAENIQFSRIAVRNNHAITETLTLYLVGLLYPFFPESERWKENGKKWFEQEIEYQIDQDGTYLQFSMNYHRVVVQLLTWGLKLSELNGEQFSDIVYDRAEKSLQFLRTCQDDTSGWLPNYGNNDGALFFPLTNSHFRDYRPQLSALAGTLKINLGYSDGIWQEEAGWLGVTDNLPVRKISGGSGAFEFASGGYYLLKEKESLTFLRCGNYKNRPFQADNLHLDLWVNGENILRDAGTFKYNTDEKLTQYFAGTASHNTVMPGDFDQMRKGPRFIWYDWIHKSEGKWTEEGEDTVFEGSFEGFRQAGNGIVHYRRVRKNAGRLRWEVEDRMANIPAGISMCQHWHPSEFFPERFSLIAFDHAGTEIPAVASAGWYSGLYGQKTESRQLTFSSRNGYIRTVIERLS</sequence>
<reference evidence="7" key="1">
    <citation type="submission" date="2021-04" db="EMBL/GenBank/DDBJ databases">
        <authorList>
            <person name="Rodrigo-Torres L."/>
            <person name="Arahal R. D."/>
            <person name="Lucena T."/>
        </authorList>
    </citation>
    <scope>NUCLEOTIDE SEQUENCE</scope>
    <source>
        <strain evidence="7">CECT 9275</strain>
    </source>
</reference>
<evidence type="ECO:0000256" key="2">
    <source>
        <dbReference type="ARBA" id="ARBA00022729"/>
    </source>
</evidence>
<dbReference type="Pfam" id="PF16889">
    <property type="entry name" value="Hepar_II_III_N"/>
    <property type="match status" value="1"/>
</dbReference>
<dbReference type="PANTHER" id="PTHR39210:SF1">
    <property type="entry name" value="HEPARIN-SULFATE LYASE"/>
    <property type="match status" value="1"/>
</dbReference>
<dbReference type="Pfam" id="PF07940">
    <property type="entry name" value="Hepar_II_III_C"/>
    <property type="match status" value="1"/>
</dbReference>
<dbReference type="EMBL" id="CAJRAF010000002">
    <property type="protein sequence ID" value="CAG5009647.1"/>
    <property type="molecule type" value="Genomic_DNA"/>
</dbReference>
<dbReference type="Gene3D" id="2.70.98.70">
    <property type="match status" value="1"/>
</dbReference>
<keyword evidence="8" id="KW-1185">Reference proteome</keyword>
<evidence type="ECO:0000256" key="3">
    <source>
        <dbReference type="ARBA" id="ARBA00022764"/>
    </source>
</evidence>
<proteinExistence type="predicted"/>
<dbReference type="AlphaFoldDB" id="A0A916JI89"/>
<dbReference type="Proteomes" id="UP000680038">
    <property type="component" value="Unassembled WGS sequence"/>
</dbReference>
<evidence type="ECO:0008006" key="9">
    <source>
        <dbReference type="Google" id="ProtNLM"/>
    </source>
</evidence>
<comment type="subcellular location">
    <subcellularLocation>
        <location evidence="1">Periplasm</location>
    </subcellularLocation>
</comment>
<name>A0A916JI89_9BACT</name>
<keyword evidence="2" id="KW-0732">Signal</keyword>
<dbReference type="InterPro" id="IPR012480">
    <property type="entry name" value="Hepar_II_III_C"/>
</dbReference>
<dbReference type="Gene3D" id="1.50.10.100">
    <property type="entry name" value="Chondroitin AC/alginate lyase"/>
    <property type="match status" value="1"/>
</dbReference>
<dbReference type="GO" id="GO:0016829">
    <property type="term" value="F:lyase activity"/>
    <property type="evidence" value="ECO:0007669"/>
    <property type="project" value="UniProtKB-KW"/>
</dbReference>
<evidence type="ECO:0000313" key="8">
    <source>
        <dbReference type="Proteomes" id="UP000680038"/>
    </source>
</evidence>
<gene>
    <name evidence="7" type="ORF">DYBT9275_04542</name>
</gene>
<dbReference type="SUPFAM" id="SSF48230">
    <property type="entry name" value="Chondroitin AC/alginate lyase"/>
    <property type="match status" value="1"/>
</dbReference>
<protein>
    <recommendedName>
        <fullName evidence="9">Heparinase</fullName>
    </recommendedName>
</protein>
<keyword evidence="4" id="KW-0456">Lyase</keyword>
<evidence type="ECO:0000313" key="7">
    <source>
        <dbReference type="EMBL" id="CAG5009647.1"/>
    </source>
</evidence>
<dbReference type="InterPro" id="IPR031680">
    <property type="entry name" value="Hepar_II_III_N"/>
</dbReference>
<dbReference type="PANTHER" id="PTHR39210">
    <property type="entry name" value="HEPARIN-SULFATE LYASE"/>
    <property type="match status" value="1"/>
</dbReference>
<feature type="domain" description="Heparinase II/III-like C-terminal" evidence="5">
    <location>
        <begin position="415"/>
        <end position="579"/>
    </location>
</feature>
<dbReference type="InterPro" id="IPR008929">
    <property type="entry name" value="Chondroitin_lyas"/>
</dbReference>